<dbReference type="Gene3D" id="3.40.190.10">
    <property type="entry name" value="Periplasmic binding protein-like II"/>
    <property type="match status" value="1"/>
</dbReference>
<dbReference type="Gene3D" id="3.40.190.150">
    <property type="entry name" value="Bordetella uptake gene, domain 1"/>
    <property type="match status" value="1"/>
</dbReference>
<protein>
    <submittedName>
        <fullName evidence="3">Tripartite-type tricarboxylate transporter receptor subunit TctC</fullName>
    </submittedName>
</protein>
<dbReference type="RefSeq" id="WP_111397360.1">
    <property type="nucleotide sequence ID" value="NZ_QKYU01000006.1"/>
</dbReference>
<feature type="signal peptide" evidence="2">
    <location>
        <begin position="1"/>
        <end position="19"/>
    </location>
</feature>
<evidence type="ECO:0000256" key="2">
    <source>
        <dbReference type="SAM" id="SignalP"/>
    </source>
</evidence>
<dbReference type="PANTHER" id="PTHR42928:SF5">
    <property type="entry name" value="BLR1237 PROTEIN"/>
    <property type="match status" value="1"/>
</dbReference>
<keyword evidence="2" id="KW-0732">Signal</keyword>
<dbReference type="PIRSF" id="PIRSF017082">
    <property type="entry name" value="YflP"/>
    <property type="match status" value="1"/>
</dbReference>
<keyword evidence="4" id="KW-1185">Reference proteome</keyword>
<name>A0A2W7ILN4_9PROT</name>
<dbReference type="Pfam" id="PF03401">
    <property type="entry name" value="TctC"/>
    <property type="match status" value="1"/>
</dbReference>
<keyword evidence="3" id="KW-0675">Receptor</keyword>
<dbReference type="AlphaFoldDB" id="A0A2W7ILN4"/>
<accession>A0A2W7ILN4</accession>
<comment type="similarity">
    <text evidence="1">Belongs to the UPF0065 (bug) family.</text>
</comment>
<gene>
    <name evidence="3" type="ORF">C8P66_1065</name>
</gene>
<proteinExistence type="inferred from homology"/>
<sequence>MKLFRRSLLAAAVAAPAVAQELPSRPLTIIVPFPPGGQADLAARPVAAAMEKILHQSVIVQNRGGAAGALGNTFVARAAPDGGTLLMALSSLAVIPVAERLFDRQPTYTVDQLAPIALINADPTMLAVPADAPWQTLAEFIAAARAAPESIAYGSSGTYGTLHVAMEMFAKSAGIRLLHVPFQGAGPAVTALLSRNIQALASAPGTLTQHVASGRLRVLACWGQERAAAFPDVPTFMESGLSDVEFYIWAGLFAPAATPAPVMARLRDVVRQAMADPELIRAFTAAGSPPHYLDAPEFATFFAADSARLVAAVQKIGKVE</sequence>
<evidence type="ECO:0000313" key="4">
    <source>
        <dbReference type="Proteomes" id="UP000249688"/>
    </source>
</evidence>
<dbReference type="EMBL" id="QKYU01000006">
    <property type="protein sequence ID" value="PZW48002.1"/>
    <property type="molecule type" value="Genomic_DNA"/>
</dbReference>
<feature type="chain" id="PRO_5015873372" evidence="2">
    <location>
        <begin position="20"/>
        <end position="320"/>
    </location>
</feature>
<dbReference type="SUPFAM" id="SSF53850">
    <property type="entry name" value="Periplasmic binding protein-like II"/>
    <property type="match status" value="1"/>
</dbReference>
<evidence type="ECO:0000256" key="1">
    <source>
        <dbReference type="ARBA" id="ARBA00006987"/>
    </source>
</evidence>
<evidence type="ECO:0000313" key="3">
    <source>
        <dbReference type="EMBL" id="PZW48002.1"/>
    </source>
</evidence>
<organism evidence="3 4">
    <name type="scientific">Humitalea rosea</name>
    <dbReference type="NCBI Taxonomy" id="990373"/>
    <lineage>
        <taxon>Bacteria</taxon>
        <taxon>Pseudomonadati</taxon>
        <taxon>Pseudomonadota</taxon>
        <taxon>Alphaproteobacteria</taxon>
        <taxon>Acetobacterales</taxon>
        <taxon>Roseomonadaceae</taxon>
        <taxon>Humitalea</taxon>
    </lineage>
</organism>
<dbReference type="InterPro" id="IPR005064">
    <property type="entry name" value="BUG"/>
</dbReference>
<reference evidence="3 4" key="1">
    <citation type="submission" date="2018-06" db="EMBL/GenBank/DDBJ databases">
        <title>Genomic Encyclopedia of Archaeal and Bacterial Type Strains, Phase II (KMG-II): from individual species to whole genera.</title>
        <authorList>
            <person name="Goeker M."/>
        </authorList>
    </citation>
    <scope>NUCLEOTIDE SEQUENCE [LARGE SCALE GENOMIC DNA]</scope>
    <source>
        <strain evidence="3 4">DSM 24525</strain>
    </source>
</reference>
<dbReference type="Proteomes" id="UP000249688">
    <property type="component" value="Unassembled WGS sequence"/>
</dbReference>
<comment type="caution">
    <text evidence="3">The sequence shown here is derived from an EMBL/GenBank/DDBJ whole genome shotgun (WGS) entry which is preliminary data.</text>
</comment>
<dbReference type="OrthoDB" id="7250553at2"/>
<dbReference type="PANTHER" id="PTHR42928">
    <property type="entry name" value="TRICARBOXYLATE-BINDING PROTEIN"/>
    <property type="match status" value="1"/>
</dbReference>
<dbReference type="InterPro" id="IPR042100">
    <property type="entry name" value="Bug_dom1"/>
</dbReference>
<dbReference type="CDD" id="cd07012">
    <property type="entry name" value="PBP2_Bug_TTT"/>
    <property type="match status" value="1"/>
</dbReference>